<dbReference type="Pfam" id="PF01423">
    <property type="entry name" value="LSM"/>
    <property type="match status" value="1"/>
</dbReference>
<dbReference type="InterPro" id="IPR047575">
    <property type="entry name" value="Sm"/>
</dbReference>
<dbReference type="PANTHER" id="PTHR10701">
    <property type="entry name" value="SMALL NUCLEAR RIBONUCLEOPROTEIN-ASSOCIATED PROTEIN B AND N"/>
    <property type="match status" value="1"/>
</dbReference>
<dbReference type="GO" id="GO:0005737">
    <property type="term" value="C:cytoplasm"/>
    <property type="evidence" value="ECO:0007669"/>
    <property type="project" value="UniProtKB-SubCell"/>
</dbReference>
<evidence type="ECO:0000256" key="10">
    <source>
        <dbReference type="ARBA" id="ARBA00041355"/>
    </source>
</evidence>
<dbReference type="CDD" id="cd01717">
    <property type="entry name" value="Sm_B"/>
    <property type="match status" value="1"/>
</dbReference>
<dbReference type="SMART" id="SM00651">
    <property type="entry name" value="Sm"/>
    <property type="match status" value="1"/>
</dbReference>
<dbReference type="Gene3D" id="2.30.30.100">
    <property type="match status" value="1"/>
</dbReference>
<evidence type="ECO:0000256" key="4">
    <source>
        <dbReference type="ARBA" id="ARBA00022490"/>
    </source>
</evidence>
<evidence type="ECO:0000256" key="11">
    <source>
        <dbReference type="SAM" id="MobiDB-lite"/>
    </source>
</evidence>
<accession>A0A0N5CEJ2</accession>
<dbReference type="GO" id="GO:0046540">
    <property type="term" value="C:U4/U6 x U5 tri-snRNP complex"/>
    <property type="evidence" value="ECO:0007669"/>
    <property type="project" value="TreeGrafter"/>
</dbReference>
<evidence type="ECO:0000259" key="12">
    <source>
        <dbReference type="PROSITE" id="PS52002"/>
    </source>
</evidence>
<comment type="subcellular location">
    <subcellularLocation>
        <location evidence="2">Cytoplasm</location>
    </subcellularLocation>
    <subcellularLocation>
        <location evidence="1">Nucleus</location>
    </subcellularLocation>
</comment>
<dbReference type="InterPro" id="IPR001163">
    <property type="entry name" value="Sm_dom_euk/arc"/>
</dbReference>
<keyword evidence="9" id="KW-0687">Ribonucleoprotein</keyword>
<dbReference type="GO" id="GO:0071013">
    <property type="term" value="C:catalytic step 2 spliceosome"/>
    <property type="evidence" value="ECO:0007669"/>
    <property type="project" value="TreeGrafter"/>
</dbReference>
<dbReference type="FunFam" id="2.30.30.100:FF:000004">
    <property type="entry name" value="Small nuclear ribonucleoprotein-associated proteins"/>
    <property type="match status" value="1"/>
</dbReference>
<keyword evidence="5" id="KW-0507">mRNA processing</keyword>
<evidence type="ECO:0000256" key="1">
    <source>
        <dbReference type="ARBA" id="ARBA00004123"/>
    </source>
</evidence>
<keyword evidence="4" id="KW-0963">Cytoplasm</keyword>
<evidence type="ECO:0000256" key="8">
    <source>
        <dbReference type="ARBA" id="ARBA00023242"/>
    </source>
</evidence>
<keyword evidence="8" id="KW-0539">Nucleus</keyword>
<dbReference type="GO" id="GO:0005686">
    <property type="term" value="C:U2 snRNP"/>
    <property type="evidence" value="ECO:0007669"/>
    <property type="project" value="TreeGrafter"/>
</dbReference>
<dbReference type="GO" id="GO:0070990">
    <property type="term" value="F:snRNP binding"/>
    <property type="evidence" value="ECO:0007669"/>
    <property type="project" value="TreeGrafter"/>
</dbReference>
<evidence type="ECO:0000256" key="7">
    <source>
        <dbReference type="ARBA" id="ARBA00023187"/>
    </source>
</evidence>
<sequence>MTLGKNNKMMAHLNHRMRVIFQDSRVFIGYFKAFDKHMNIILVDCEEIRKIKAKNGQKSGDREEKRVLGLVLLRGEQIVSMNVDGPPAREDDALKFLRTAGARGGPGVANPAQRPMGMPGVVPQQPVPGLQGPVRGMGGPAPPIMQPQFIPPPMGQMPPGQIPPPGQMPPGQIPPGQMPPGQMPPVPPQNQNF</sequence>
<feature type="region of interest" description="Disordered" evidence="11">
    <location>
        <begin position="151"/>
        <end position="193"/>
    </location>
</feature>
<evidence type="ECO:0000256" key="2">
    <source>
        <dbReference type="ARBA" id="ARBA00004496"/>
    </source>
</evidence>
<dbReference type="GO" id="GO:0000398">
    <property type="term" value="P:mRNA splicing, via spliceosome"/>
    <property type="evidence" value="ECO:0007669"/>
    <property type="project" value="TreeGrafter"/>
</dbReference>
<evidence type="ECO:0000256" key="9">
    <source>
        <dbReference type="ARBA" id="ARBA00023274"/>
    </source>
</evidence>
<evidence type="ECO:0000256" key="6">
    <source>
        <dbReference type="ARBA" id="ARBA00022884"/>
    </source>
</evidence>
<dbReference type="InterPro" id="IPR050914">
    <property type="entry name" value="snRNP_SmB/NAA38-like"/>
</dbReference>
<protein>
    <recommendedName>
        <fullName evidence="10">Sm protein B</fullName>
    </recommendedName>
</protein>
<dbReference type="WBParaSite" id="SPAL_0001628000.1">
    <property type="protein sequence ID" value="SPAL_0001628000.1"/>
    <property type="gene ID" value="SPAL_0001628000"/>
</dbReference>
<evidence type="ECO:0000256" key="3">
    <source>
        <dbReference type="ARBA" id="ARBA00009123"/>
    </source>
</evidence>
<dbReference type="STRING" id="174720.A0A0N5CEJ2"/>
<keyword evidence="7" id="KW-0508">mRNA splicing</keyword>
<dbReference type="PANTHER" id="PTHR10701:SF0">
    <property type="entry name" value="SMALL NUCLEAR RIBONUCLEOPROTEIN-ASSOCIATED PROTEIN B"/>
    <property type="match status" value="1"/>
</dbReference>
<dbReference type="GO" id="GO:0005685">
    <property type="term" value="C:U1 snRNP"/>
    <property type="evidence" value="ECO:0007669"/>
    <property type="project" value="TreeGrafter"/>
</dbReference>
<keyword evidence="13" id="KW-1185">Reference proteome</keyword>
<dbReference type="SUPFAM" id="SSF50182">
    <property type="entry name" value="Sm-like ribonucleoproteins"/>
    <property type="match status" value="1"/>
</dbReference>
<organism evidence="13 14">
    <name type="scientific">Strongyloides papillosus</name>
    <name type="common">Intestinal threadworm</name>
    <dbReference type="NCBI Taxonomy" id="174720"/>
    <lineage>
        <taxon>Eukaryota</taxon>
        <taxon>Metazoa</taxon>
        <taxon>Ecdysozoa</taxon>
        <taxon>Nematoda</taxon>
        <taxon>Chromadorea</taxon>
        <taxon>Rhabditida</taxon>
        <taxon>Tylenchina</taxon>
        <taxon>Panagrolaimomorpha</taxon>
        <taxon>Strongyloidoidea</taxon>
        <taxon>Strongyloididae</taxon>
        <taxon>Strongyloides</taxon>
    </lineage>
</organism>
<dbReference type="InterPro" id="IPR010920">
    <property type="entry name" value="LSM_dom_sf"/>
</dbReference>
<reference evidence="14" key="1">
    <citation type="submission" date="2017-02" db="UniProtKB">
        <authorList>
            <consortium name="WormBaseParasite"/>
        </authorList>
    </citation>
    <scope>IDENTIFICATION</scope>
</reference>
<dbReference type="GO" id="GO:0005682">
    <property type="term" value="C:U5 snRNP"/>
    <property type="evidence" value="ECO:0007669"/>
    <property type="project" value="TreeGrafter"/>
</dbReference>
<comment type="similarity">
    <text evidence="3">Belongs to the snRNP SmB/SmN family.</text>
</comment>
<evidence type="ECO:0000313" key="14">
    <source>
        <dbReference type="WBParaSite" id="SPAL_0001628000.1"/>
    </source>
</evidence>
<dbReference type="Proteomes" id="UP000046392">
    <property type="component" value="Unplaced"/>
</dbReference>
<dbReference type="GO" id="GO:0071004">
    <property type="term" value="C:U2-type prespliceosome"/>
    <property type="evidence" value="ECO:0007669"/>
    <property type="project" value="TreeGrafter"/>
</dbReference>
<dbReference type="GO" id="GO:0003723">
    <property type="term" value="F:RNA binding"/>
    <property type="evidence" value="ECO:0007669"/>
    <property type="project" value="UniProtKB-KW"/>
</dbReference>
<evidence type="ECO:0000313" key="13">
    <source>
        <dbReference type="Proteomes" id="UP000046392"/>
    </source>
</evidence>
<keyword evidence="6" id="KW-0694">RNA-binding</keyword>
<dbReference type="GO" id="GO:0005687">
    <property type="term" value="C:U4 snRNP"/>
    <property type="evidence" value="ECO:0007669"/>
    <property type="project" value="TreeGrafter"/>
</dbReference>
<name>A0A0N5CEJ2_STREA</name>
<dbReference type="AlphaFoldDB" id="A0A0N5CEJ2"/>
<proteinExistence type="inferred from homology"/>
<feature type="domain" description="Sm" evidence="12">
    <location>
        <begin position="4"/>
        <end position="87"/>
    </location>
</feature>
<evidence type="ECO:0000256" key="5">
    <source>
        <dbReference type="ARBA" id="ARBA00022664"/>
    </source>
</evidence>
<dbReference type="PROSITE" id="PS52002">
    <property type="entry name" value="SM"/>
    <property type="match status" value="1"/>
</dbReference>